<gene>
    <name evidence="5" type="ORF">ACHAXA_004822</name>
</gene>
<feature type="region of interest" description="Disordered" evidence="4">
    <location>
        <begin position="1"/>
        <end position="44"/>
    </location>
</feature>
<dbReference type="PANTHER" id="PTHR12169:SF6">
    <property type="entry name" value="AFG1-LIKE ATPASE"/>
    <property type="match status" value="1"/>
</dbReference>
<feature type="region of interest" description="Disordered" evidence="4">
    <location>
        <begin position="120"/>
        <end position="161"/>
    </location>
</feature>
<reference evidence="5 6" key="1">
    <citation type="submission" date="2024-10" db="EMBL/GenBank/DDBJ databases">
        <title>Updated reference genomes for cyclostephanoid diatoms.</title>
        <authorList>
            <person name="Roberts W.R."/>
            <person name="Alverson A.J."/>
        </authorList>
    </citation>
    <scope>NUCLEOTIDE SEQUENCE [LARGE SCALE GENOMIC DNA]</scope>
    <source>
        <strain evidence="5 6">AJA228-03</strain>
    </source>
</reference>
<sequence length="574" mass="64665">MARRGTASRSSLPRNRPLSISTTTTRPPPVHGVSRDDDDGGSTASIVLPLDRWLRMRVDGGTLLHDDAQLHAASGMTRLQMALMGYDHGAYMRELKSPSTGGGEEYQLRRRRRRLECNDERRRSEEGVTYDGEEEKEEEEDDDDDVSHRRNADERSTAHATTNMPIPRGFYLYGNVGTGKSLLLDGFYEVVTVHGGGCATGGKKVRVHFHAFLREIHRRIHDLNGEILRAHGRNFRVDTSGERNPIIRVASRLSREITLLCLDEFQVTDVADAVIMRQFFGELWRNGVVVVTTSNRHPRELYEGGLNREYFLPFIDMLEKYCVVHHLVSDDGEKKNASFVPRDYRRIRSGVDVAGSDKKCGEYYHLNRPGERRNLDRLFRSHRENSSSTNACDDRVPPPLALPVNFRRKIQVARYHSRVVALFTFDELCTTDLGSSDYHAIANHFRIVMIEDIPKLTLTYPDTARRFITLIDELYEAGCCLACTAVDIPDRLFVGKSIEGDDGSDGSNSSSVSADEVAIMNAREILAVDVAQARGVAVGESASVRELSFAFGRATSRLLEMCSKTWWEERGVSH</sequence>
<keyword evidence="2" id="KW-0547">Nucleotide-binding</keyword>
<dbReference type="SUPFAM" id="SSF52540">
    <property type="entry name" value="P-loop containing nucleoside triphosphate hydrolases"/>
    <property type="match status" value="1"/>
</dbReference>
<feature type="compositionally biased region" description="Basic and acidic residues" evidence="4">
    <location>
        <begin position="146"/>
        <end position="157"/>
    </location>
</feature>
<dbReference type="Pfam" id="PF03969">
    <property type="entry name" value="AFG1_ATPase"/>
    <property type="match status" value="1"/>
</dbReference>
<name>A0ABD3SGL6_9STRA</name>
<keyword evidence="3" id="KW-0067">ATP-binding</keyword>
<evidence type="ECO:0000256" key="3">
    <source>
        <dbReference type="ARBA" id="ARBA00022840"/>
    </source>
</evidence>
<comment type="caution">
    <text evidence="5">The sequence shown here is derived from an EMBL/GenBank/DDBJ whole genome shotgun (WGS) entry which is preliminary data.</text>
</comment>
<feature type="compositionally biased region" description="Low complexity" evidence="4">
    <location>
        <begin position="8"/>
        <end position="21"/>
    </location>
</feature>
<organism evidence="5 6">
    <name type="scientific">Cyclostephanos tholiformis</name>
    <dbReference type="NCBI Taxonomy" id="382380"/>
    <lineage>
        <taxon>Eukaryota</taxon>
        <taxon>Sar</taxon>
        <taxon>Stramenopiles</taxon>
        <taxon>Ochrophyta</taxon>
        <taxon>Bacillariophyta</taxon>
        <taxon>Coscinodiscophyceae</taxon>
        <taxon>Thalassiosirophycidae</taxon>
        <taxon>Stephanodiscales</taxon>
        <taxon>Stephanodiscaceae</taxon>
        <taxon>Cyclostephanos</taxon>
    </lineage>
</organism>
<protein>
    <recommendedName>
        <fullName evidence="7">AFG1-like ATPase</fullName>
    </recommendedName>
</protein>
<evidence type="ECO:0000256" key="2">
    <source>
        <dbReference type="ARBA" id="ARBA00022741"/>
    </source>
</evidence>
<accession>A0ABD3SGL6</accession>
<dbReference type="Proteomes" id="UP001530377">
    <property type="component" value="Unassembled WGS sequence"/>
</dbReference>
<dbReference type="EMBL" id="JALLPB020000030">
    <property type="protein sequence ID" value="KAL3823729.1"/>
    <property type="molecule type" value="Genomic_DNA"/>
</dbReference>
<keyword evidence="6" id="KW-1185">Reference proteome</keyword>
<evidence type="ECO:0000313" key="5">
    <source>
        <dbReference type="EMBL" id="KAL3823729.1"/>
    </source>
</evidence>
<proteinExistence type="inferred from homology"/>
<dbReference type="GO" id="GO:0005524">
    <property type="term" value="F:ATP binding"/>
    <property type="evidence" value="ECO:0007669"/>
    <property type="project" value="UniProtKB-KW"/>
</dbReference>
<evidence type="ECO:0008006" key="7">
    <source>
        <dbReference type="Google" id="ProtNLM"/>
    </source>
</evidence>
<dbReference type="Gene3D" id="3.40.50.300">
    <property type="entry name" value="P-loop containing nucleotide triphosphate hydrolases"/>
    <property type="match status" value="1"/>
</dbReference>
<comment type="similarity">
    <text evidence="1">Belongs to the AFG1 ATPase family.</text>
</comment>
<evidence type="ECO:0000313" key="6">
    <source>
        <dbReference type="Proteomes" id="UP001530377"/>
    </source>
</evidence>
<dbReference type="InterPro" id="IPR027417">
    <property type="entry name" value="P-loop_NTPase"/>
</dbReference>
<dbReference type="PANTHER" id="PTHR12169">
    <property type="entry name" value="ATPASE N2B"/>
    <property type="match status" value="1"/>
</dbReference>
<evidence type="ECO:0000256" key="1">
    <source>
        <dbReference type="ARBA" id="ARBA00010322"/>
    </source>
</evidence>
<feature type="compositionally biased region" description="Acidic residues" evidence="4">
    <location>
        <begin position="131"/>
        <end position="145"/>
    </location>
</feature>
<dbReference type="NCBIfam" id="NF040713">
    <property type="entry name" value="ZapE"/>
    <property type="match status" value="1"/>
</dbReference>
<evidence type="ECO:0000256" key="4">
    <source>
        <dbReference type="SAM" id="MobiDB-lite"/>
    </source>
</evidence>
<dbReference type="InterPro" id="IPR005654">
    <property type="entry name" value="ATPase_AFG1-like"/>
</dbReference>
<dbReference type="AlphaFoldDB" id="A0ABD3SGL6"/>